<evidence type="ECO:0000313" key="5">
    <source>
        <dbReference type="EMBL" id="PUA32418.1"/>
    </source>
</evidence>
<dbReference type="CDD" id="cd03257">
    <property type="entry name" value="ABC_NikE_OppD_transporters"/>
    <property type="match status" value="1"/>
</dbReference>
<dbReference type="GO" id="GO:0016887">
    <property type="term" value="F:ATP hydrolysis activity"/>
    <property type="evidence" value="ECO:0007669"/>
    <property type="project" value="InterPro"/>
</dbReference>
<dbReference type="Gene3D" id="3.40.50.300">
    <property type="entry name" value="P-loop containing nucleotide triphosphate hydrolases"/>
    <property type="match status" value="1"/>
</dbReference>
<keyword evidence="1" id="KW-0813">Transport</keyword>
<evidence type="ECO:0000256" key="3">
    <source>
        <dbReference type="ARBA" id="ARBA00022840"/>
    </source>
</evidence>
<dbReference type="PROSITE" id="PS50893">
    <property type="entry name" value="ABC_TRANSPORTER_2"/>
    <property type="match status" value="1"/>
</dbReference>
<feature type="domain" description="ABC transporter" evidence="4">
    <location>
        <begin position="6"/>
        <end position="282"/>
    </location>
</feature>
<dbReference type="SMART" id="SM00382">
    <property type="entry name" value="AAA"/>
    <property type="match status" value="1"/>
</dbReference>
<accession>A0A2R7Y4G5</accession>
<keyword evidence="2" id="KW-0547">Nucleotide-binding</keyword>
<evidence type="ECO:0000259" key="4">
    <source>
        <dbReference type="PROSITE" id="PS50893"/>
    </source>
</evidence>
<sequence>MSEPKLVVEGLKKYFPIRRGITEALTFKPPRYVKAVDGISFEVFEGDVFCLVGESGCGKTTTGRLIVRLIEATDGRMRYKVSEELKNQIPEDLLQDGKYVDLLGKLPKNVDKALRKDTQIIFQDPYGSLNPRMTLKDILNEPLQVHNIGASESERLEIIHRALSEVKLTPPEEFVDRYPHMLSGGQRQRVAIARAIILNPSLVVADEPVSMLDVSIRAEILQLMLDLKAARNLSYVFITHDLAVANYICNRIAVMYLGKIVEMGITDKVIGNPQHPYTQALVAAVPEPDPKNRLRIKEVPIKGEIPSAANIPSGCRLHPRCPYAMDICSKEEPPMVEVEKDHYVSCWLHTKK</sequence>
<dbReference type="InterPro" id="IPR003439">
    <property type="entry name" value="ABC_transporter-like_ATP-bd"/>
</dbReference>
<dbReference type="InterPro" id="IPR003593">
    <property type="entry name" value="AAA+_ATPase"/>
</dbReference>
<dbReference type="GO" id="GO:0055085">
    <property type="term" value="P:transmembrane transport"/>
    <property type="evidence" value="ECO:0007669"/>
    <property type="project" value="UniProtKB-ARBA"/>
</dbReference>
<dbReference type="AlphaFoldDB" id="A0A2R7Y4G5"/>
<dbReference type="Pfam" id="PF08352">
    <property type="entry name" value="oligo_HPY"/>
    <property type="match status" value="1"/>
</dbReference>
<dbReference type="GO" id="GO:0005524">
    <property type="term" value="F:ATP binding"/>
    <property type="evidence" value="ECO:0007669"/>
    <property type="project" value="UniProtKB-KW"/>
</dbReference>
<evidence type="ECO:0000313" key="6">
    <source>
        <dbReference type="Proteomes" id="UP000244093"/>
    </source>
</evidence>
<dbReference type="PANTHER" id="PTHR43776:SF8">
    <property type="entry name" value="ABC TRANSPORTER, ATP-BINDING PROTEIN"/>
    <property type="match status" value="1"/>
</dbReference>
<gene>
    <name evidence="5" type="ORF">B7O98_07120</name>
</gene>
<dbReference type="PANTHER" id="PTHR43776">
    <property type="entry name" value="TRANSPORT ATP-BINDING PROTEIN"/>
    <property type="match status" value="1"/>
</dbReference>
<dbReference type="FunFam" id="3.40.50.300:FF:000016">
    <property type="entry name" value="Oligopeptide ABC transporter ATP-binding component"/>
    <property type="match status" value="1"/>
</dbReference>
<dbReference type="Proteomes" id="UP000244093">
    <property type="component" value="Unassembled WGS sequence"/>
</dbReference>
<dbReference type="InterPro" id="IPR027417">
    <property type="entry name" value="P-loop_NTPase"/>
</dbReference>
<dbReference type="InterPro" id="IPR017871">
    <property type="entry name" value="ABC_transporter-like_CS"/>
</dbReference>
<evidence type="ECO:0000256" key="1">
    <source>
        <dbReference type="ARBA" id="ARBA00022448"/>
    </source>
</evidence>
<keyword evidence="3 5" id="KW-0067">ATP-binding</keyword>
<dbReference type="Pfam" id="PF00005">
    <property type="entry name" value="ABC_tran"/>
    <property type="match status" value="1"/>
</dbReference>
<dbReference type="EMBL" id="NBVN01000004">
    <property type="protein sequence ID" value="PUA32418.1"/>
    <property type="molecule type" value="Genomic_DNA"/>
</dbReference>
<reference evidence="5 6" key="1">
    <citation type="journal article" date="2018" name="Syst. Appl. Microbiol.">
        <title>A new symbiotic nanoarchaeote (Candidatus Nanoclepta minutus) and its host (Zestosphaera tikiterensis gen. nov., sp. nov.) from a New Zealand hot spring.</title>
        <authorList>
            <person name="St John E."/>
            <person name="Liu Y."/>
            <person name="Podar M."/>
            <person name="Stott M.B."/>
            <person name="Meneghin J."/>
            <person name="Chen Z."/>
            <person name="Lagutin K."/>
            <person name="Mitchell K."/>
            <person name="Reysenbach A.L."/>
        </authorList>
    </citation>
    <scope>NUCLEOTIDE SEQUENCE [LARGE SCALE GENOMIC DNA]</scope>
    <source>
        <strain evidence="5">NZ3</strain>
    </source>
</reference>
<evidence type="ECO:0000256" key="2">
    <source>
        <dbReference type="ARBA" id="ARBA00022741"/>
    </source>
</evidence>
<name>A0A2R7Y4G5_9CREN</name>
<organism evidence="5 6">
    <name type="scientific">Zestosphaera tikiterensis</name>
    <dbReference type="NCBI Taxonomy" id="1973259"/>
    <lineage>
        <taxon>Archaea</taxon>
        <taxon>Thermoproteota</taxon>
        <taxon>Thermoprotei</taxon>
        <taxon>Desulfurococcales</taxon>
        <taxon>Desulfurococcaceae</taxon>
        <taxon>Zestosphaera</taxon>
    </lineage>
</organism>
<dbReference type="InterPro" id="IPR050319">
    <property type="entry name" value="ABC_transp_ATP-bind"/>
</dbReference>
<dbReference type="GO" id="GO:0015833">
    <property type="term" value="P:peptide transport"/>
    <property type="evidence" value="ECO:0007669"/>
    <property type="project" value="InterPro"/>
</dbReference>
<proteinExistence type="predicted"/>
<dbReference type="SUPFAM" id="SSF52540">
    <property type="entry name" value="P-loop containing nucleoside triphosphate hydrolases"/>
    <property type="match status" value="1"/>
</dbReference>
<protein>
    <submittedName>
        <fullName evidence="5">Peptide ABC transporter ATP-binding protein</fullName>
    </submittedName>
</protein>
<dbReference type="PROSITE" id="PS00211">
    <property type="entry name" value="ABC_TRANSPORTER_1"/>
    <property type="match status" value="1"/>
</dbReference>
<dbReference type="NCBIfam" id="TIGR01727">
    <property type="entry name" value="oligo_HPY"/>
    <property type="match status" value="1"/>
</dbReference>
<dbReference type="InterPro" id="IPR013563">
    <property type="entry name" value="Oligopep_ABC_C"/>
</dbReference>
<comment type="caution">
    <text evidence="5">The sequence shown here is derived from an EMBL/GenBank/DDBJ whole genome shotgun (WGS) entry which is preliminary data.</text>
</comment>